<evidence type="ECO:0000256" key="9">
    <source>
        <dbReference type="SAM" id="MobiDB-lite"/>
    </source>
</evidence>
<comment type="similarity">
    <text evidence="8">Belongs to the Antp homeobox family.</text>
</comment>
<evidence type="ECO:0000256" key="1">
    <source>
        <dbReference type="ARBA" id="ARBA00004123"/>
    </source>
</evidence>
<dbReference type="InterPro" id="IPR050609">
    <property type="entry name" value="Antp_homeobox_Deformed_sf"/>
</dbReference>
<feature type="domain" description="Homeobox" evidence="10">
    <location>
        <begin position="152"/>
        <end position="212"/>
    </location>
</feature>
<keyword evidence="4 6" id="KW-0371">Homeobox</keyword>
<feature type="region of interest" description="Disordered" evidence="9">
    <location>
        <begin position="53"/>
        <end position="127"/>
    </location>
</feature>
<dbReference type="AlphaFoldDB" id="A0A1J0M5Q0"/>
<evidence type="ECO:0000256" key="5">
    <source>
        <dbReference type="ARBA" id="ARBA00023242"/>
    </source>
</evidence>
<dbReference type="Pfam" id="PF00046">
    <property type="entry name" value="Homeodomain"/>
    <property type="match status" value="1"/>
</dbReference>
<dbReference type="SMART" id="SM00389">
    <property type="entry name" value="HOX"/>
    <property type="match status" value="1"/>
</dbReference>
<dbReference type="GO" id="GO:0000981">
    <property type="term" value="F:DNA-binding transcription factor activity, RNA polymerase II-specific"/>
    <property type="evidence" value="ECO:0007669"/>
    <property type="project" value="InterPro"/>
</dbReference>
<dbReference type="GO" id="GO:0000978">
    <property type="term" value="F:RNA polymerase II cis-regulatory region sequence-specific DNA binding"/>
    <property type="evidence" value="ECO:0007669"/>
    <property type="project" value="TreeGrafter"/>
</dbReference>
<dbReference type="EMBL" id="KX365138">
    <property type="protein sequence ID" value="APD15701.1"/>
    <property type="molecule type" value="mRNA"/>
</dbReference>
<accession>A0A1J0M5Q0</accession>
<evidence type="ECO:0000313" key="11">
    <source>
        <dbReference type="EMBL" id="APD15701.1"/>
    </source>
</evidence>
<gene>
    <name evidence="11" type="primary">Hox4</name>
</gene>
<feature type="region of interest" description="Disordered" evidence="9">
    <location>
        <begin position="1"/>
        <end position="36"/>
    </location>
</feature>
<dbReference type="InterPro" id="IPR001827">
    <property type="entry name" value="Homeobox_Antennapedia_CS"/>
</dbReference>
<dbReference type="InterPro" id="IPR001356">
    <property type="entry name" value="HD"/>
</dbReference>
<evidence type="ECO:0000256" key="8">
    <source>
        <dbReference type="RuleBase" id="RU004442"/>
    </source>
</evidence>
<feature type="compositionally biased region" description="Polar residues" evidence="9">
    <location>
        <begin position="1"/>
        <end position="12"/>
    </location>
</feature>
<dbReference type="GO" id="GO:0005654">
    <property type="term" value="C:nucleoplasm"/>
    <property type="evidence" value="ECO:0007669"/>
    <property type="project" value="TreeGrafter"/>
</dbReference>
<keyword evidence="2" id="KW-0217">Developmental protein</keyword>
<dbReference type="PROSITE" id="PS00027">
    <property type="entry name" value="HOMEOBOX_1"/>
    <property type="match status" value="1"/>
</dbReference>
<dbReference type="PRINTS" id="PR00025">
    <property type="entry name" value="ANTENNAPEDIA"/>
</dbReference>
<evidence type="ECO:0000256" key="4">
    <source>
        <dbReference type="ARBA" id="ARBA00023155"/>
    </source>
</evidence>
<dbReference type="CDD" id="cd00086">
    <property type="entry name" value="homeodomain"/>
    <property type="match status" value="1"/>
</dbReference>
<dbReference type="InterPro" id="IPR009057">
    <property type="entry name" value="Homeodomain-like_sf"/>
</dbReference>
<evidence type="ECO:0000256" key="2">
    <source>
        <dbReference type="ARBA" id="ARBA00022473"/>
    </source>
</evidence>
<dbReference type="SUPFAM" id="SSF46689">
    <property type="entry name" value="Homeodomain-like"/>
    <property type="match status" value="1"/>
</dbReference>
<dbReference type="PROSITE" id="PS50071">
    <property type="entry name" value="HOMEOBOX_2"/>
    <property type="match status" value="1"/>
</dbReference>
<feature type="DNA-binding region" description="Homeobox" evidence="6">
    <location>
        <begin position="154"/>
        <end position="213"/>
    </location>
</feature>
<dbReference type="InterPro" id="IPR017995">
    <property type="entry name" value="Homeobox_antennapedia"/>
</dbReference>
<evidence type="ECO:0000259" key="10">
    <source>
        <dbReference type="PROSITE" id="PS50071"/>
    </source>
</evidence>
<dbReference type="PRINTS" id="PR00024">
    <property type="entry name" value="HOMEOBOX"/>
</dbReference>
<protein>
    <submittedName>
        <fullName evidence="11">Homeobox hox 4</fullName>
    </submittedName>
</protein>
<proteinExistence type="evidence at transcript level"/>
<dbReference type="GO" id="GO:0045944">
    <property type="term" value="P:positive regulation of transcription by RNA polymerase II"/>
    <property type="evidence" value="ECO:0007669"/>
    <property type="project" value="TreeGrafter"/>
</dbReference>
<evidence type="ECO:0000256" key="3">
    <source>
        <dbReference type="ARBA" id="ARBA00023125"/>
    </source>
</evidence>
<keyword evidence="5 6" id="KW-0539">Nucleus</keyword>
<dbReference type="InterPro" id="IPR020479">
    <property type="entry name" value="HD_metazoa"/>
</dbReference>
<keyword evidence="3 6" id="KW-0238">DNA-binding</keyword>
<reference evidence="11" key="2">
    <citation type="submission" date="2016-06" db="EMBL/GenBank/DDBJ databases">
        <authorList>
            <person name="Kjaerup R.B."/>
            <person name="Dalgaard T.S."/>
            <person name="Juul-Madsen H.R."/>
        </authorList>
    </citation>
    <scope>NUCLEOTIDE SEQUENCE</scope>
</reference>
<organism evidence="11">
    <name type="scientific">Nucula tumidula</name>
    <dbReference type="NCBI Taxonomy" id="437803"/>
    <lineage>
        <taxon>Eukaryota</taxon>
        <taxon>Metazoa</taxon>
        <taxon>Spiralia</taxon>
        <taxon>Lophotrochozoa</taxon>
        <taxon>Mollusca</taxon>
        <taxon>Bivalvia</taxon>
        <taxon>Protobranchia</taxon>
        <taxon>Nuculida</taxon>
        <taxon>Nuculidae</taxon>
        <taxon>Nucula</taxon>
    </lineage>
</organism>
<dbReference type="InterPro" id="IPR017970">
    <property type="entry name" value="Homeobox_CS"/>
</dbReference>
<name>A0A1J0M5Q0_9BIVA</name>
<dbReference type="Gene3D" id="1.10.10.60">
    <property type="entry name" value="Homeodomain-like"/>
    <property type="match status" value="1"/>
</dbReference>
<feature type="compositionally biased region" description="Basic and acidic residues" evidence="9">
    <location>
        <begin position="53"/>
        <end position="62"/>
    </location>
</feature>
<reference evidence="11" key="1">
    <citation type="journal article" date="2016" name="BMC Genomics">
        <title>Comparative transcriptomics enlarges the toolkit of known developmental genes in mollusks.</title>
        <authorList>
            <person name="De Oliveira A.L."/>
            <person name="Wollesen T."/>
            <person name="Kristof A."/>
            <person name="Scherholz M."/>
            <person name="Redl E."/>
            <person name="Todt C."/>
            <person name="Bleidorn C."/>
            <person name="Wanninger A."/>
        </authorList>
    </citation>
    <scope>NUCLEOTIDE SEQUENCE</scope>
</reference>
<dbReference type="PANTHER" id="PTHR45771:SF6">
    <property type="entry name" value="HOMEOTIC PROTEIN SEX COMBS REDUCED"/>
    <property type="match status" value="1"/>
</dbReference>
<dbReference type="GO" id="GO:0009952">
    <property type="term" value="P:anterior/posterior pattern specification"/>
    <property type="evidence" value="ECO:0007669"/>
    <property type="project" value="TreeGrafter"/>
</dbReference>
<comment type="subcellular location">
    <subcellularLocation>
        <location evidence="1 6 7">Nucleus</location>
    </subcellularLocation>
</comment>
<dbReference type="PROSITE" id="PS00032">
    <property type="entry name" value="ANTENNAPEDIA"/>
    <property type="match status" value="1"/>
</dbReference>
<dbReference type="PANTHER" id="PTHR45771">
    <property type="entry name" value="HOMEOTIC PROTEIN DEFORMED"/>
    <property type="match status" value="1"/>
</dbReference>
<sequence length="247" mass="28249">MIMSSFLMNSGPYSEPKFPPTDEYSQSNYIPPHSAEYYRPNLQNYAFPTDHSRRSYEEEKFSRSQYHSCGGEAVSHQQPSPPGALTGGMNGYHHQTSVTPSPPAVPSPESQGSQGQMSPPPACAQQQNGQPIIYPWMRKSQNGQAATGPILSETKRNRTAYTRHQILELEKEFHFNRYLTRRRRIEIAHSLCLSERQIKIWFQNRRMKWKKEHKLPNTKTRLMDTTNTGHGLTHLPLGMGPPELTQI</sequence>
<dbReference type="FunFam" id="1.10.10.60:FF:000055">
    <property type="entry name" value="Homeobox protein Hox-A5"/>
    <property type="match status" value="1"/>
</dbReference>
<evidence type="ECO:0000256" key="7">
    <source>
        <dbReference type="RuleBase" id="RU000682"/>
    </source>
</evidence>
<evidence type="ECO:0000256" key="6">
    <source>
        <dbReference type="PROSITE-ProRule" id="PRU00108"/>
    </source>
</evidence>